<dbReference type="RefSeq" id="WP_037974458.1">
    <property type="nucleotide sequence ID" value="NZ_CAMETI010000035.1"/>
</dbReference>
<comment type="function">
    <text evidence="7 9">This protein binds to the 23S rRNA, and is important in its secondary structure. It is located near the subunit interface in the base of the L7/L12 stalk, and near the tRNA binding site of the peptidyltransferase center.</text>
</comment>
<keyword evidence="12" id="KW-1185">Reference proteome</keyword>
<dbReference type="OrthoDB" id="9805007at2"/>
<comment type="similarity">
    <text evidence="1 7 8">Belongs to the universal ribosomal protein uL6 family.</text>
</comment>
<dbReference type="GO" id="GO:0002181">
    <property type="term" value="P:cytoplasmic translation"/>
    <property type="evidence" value="ECO:0007669"/>
    <property type="project" value="TreeGrafter"/>
</dbReference>
<dbReference type="HAMAP" id="MF_01365_B">
    <property type="entry name" value="Ribosomal_uL6_B"/>
    <property type="match status" value="1"/>
</dbReference>
<evidence type="ECO:0000256" key="8">
    <source>
        <dbReference type="RuleBase" id="RU003869"/>
    </source>
</evidence>
<dbReference type="Gene3D" id="3.90.930.12">
    <property type="entry name" value="Ribosomal protein L6, alpha-beta domain"/>
    <property type="match status" value="2"/>
</dbReference>
<accession>A0A073IUH6</accession>
<keyword evidence="5 7" id="KW-0689">Ribosomal protein</keyword>
<dbReference type="EMBL" id="JMKI01000006">
    <property type="protein sequence ID" value="KEJ93111.1"/>
    <property type="molecule type" value="Genomic_DNA"/>
</dbReference>
<reference evidence="11 12" key="1">
    <citation type="submission" date="2014-04" db="EMBL/GenBank/DDBJ databases">
        <title>Draft Genome Sequence of Synergistes jonesii.</title>
        <authorList>
            <person name="Coil D.A."/>
            <person name="Eisen J.A."/>
            <person name="Holland-Moritz H.E."/>
        </authorList>
    </citation>
    <scope>NUCLEOTIDE SEQUENCE [LARGE SCALE GENOMIC DNA]</scope>
    <source>
        <strain evidence="11 12">78-1</strain>
    </source>
</reference>
<dbReference type="FunFam" id="3.90.930.12:FF:000001">
    <property type="entry name" value="50S ribosomal protein L6"/>
    <property type="match status" value="1"/>
</dbReference>
<dbReference type="Proteomes" id="UP000027665">
    <property type="component" value="Unassembled WGS sequence"/>
</dbReference>
<evidence type="ECO:0000313" key="11">
    <source>
        <dbReference type="EMBL" id="KEJ93111.1"/>
    </source>
</evidence>
<keyword evidence="3 7" id="KW-0699">rRNA-binding</keyword>
<dbReference type="PROSITE" id="PS00525">
    <property type="entry name" value="RIBOSOMAL_L6_1"/>
    <property type="match status" value="1"/>
</dbReference>
<dbReference type="InterPro" id="IPR036789">
    <property type="entry name" value="Ribosomal_uL6-like_a/b-dom_sf"/>
</dbReference>
<name>A0A073IUH6_9BACT</name>
<evidence type="ECO:0000259" key="10">
    <source>
        <dbReference type="Pfam" id="PF00347"/>
    </source>
</evidence>
<keyword evidence="6 7" id="KW-0687">Ribonucleoprotein</keyword>
<comment type="caution">
    <text evidence="11">The sequence shown here is derived from an EMBL/GenBank/DDBJ whole genome shotgun (WGS) entry which is preliminary data.</text>
</comment>
<dbReference type="SUPFAM" id="SSF56053">
    <property type="entry name" value="Ribosomal protein L6"/>
    <property type="match status" value="2"/>
</dbReference>
<evidence type="ECO:0000256" key="2">
    <source>
        <dbReference type="ARBA" id="ARBA00011838"/>
    </source>
</evidence>
<evidence type="ECO:0000256" key="3">
    <source>
        <dbReference type="ARBA" id="ARBA00022730"/>
    </source>
</evidence>
<evidence type="ECO:0000256" key="6">
    <source>
        <dbReference type="ARBA" id="ARBA00023274"/>
    </source>
</evidence>
<dbReference type="GeneID" id="90982775"/>
<dbReference type="InterPro" id="IPR020040">
    <property type="entry name" value="Ribosomal_uL6_a/b-dom"/>
</dbReference>
<evidence type="ECO:0000256" key="9">
    <source>
        <dbReference type="RuleBase" id="RU003870"/>
    </source>
</evidence>
<dbReference type="Pfam" id="PF00347">
    <property type="entry name" value="Ribosomal_L6"/>
    <property type="match status" value="2"/>
</dbReference>
<dbReference type="PATRIC" id="fig|2754.20.peg.480"/>
<evidence type="ECO:0000256" key="1">
    <source>
        <dbReference type="ARBA" id="ARBA00009356"/>
    </source>
</evidence>
<dbReference type="PANTHER" id="PTHR11655">
    <property type="entry name" value="60S/50S RIBOSOMAL PROTEIN L6/L9"/>
    <property type="match status" value="1"/>
</dbReference>
<sequence>MSRIGRKAIALPKGVEVKVDGRRVTVKGAKGTLEMDVMPEISVAVEDGNVTVARGNDDKATRAAHGMTRALISNMVQGVNEGFQKTLEIVGVGYRAQMQGKNLVMSLGFSHQVEVAPPAGIEFVCESPIKIIVRGIDKQLVGQVASDVRAHRPPEPYKGKGIRYAGEYVIRKAGKAGAKK</sequence>
<dbReference type="STRING" id="2754.EH55_12450"/>
<organism evidence="11 12">
    <name type="scientific">Synergistes jonesii</name>
    <dbReference type="NCBI Taxonomy" id="2754"/>
    <lineage>
        <taxon>Bacteria</taxon>
        <taxon>Thermotogati</taxon>
        <taxon>Synergistota</taxon>
        <taxon>Synergistia</taxon>
        <taxon>Synergistales</taxon>
        <taxon>Synergistaceae</taxon>
        <taxon>Synergistes</taxon>
    </lineage>
</organism>
<evidence type="ECO:0000256" key="4">
    <source>
        <dbReference type="ARBA" id="ARBA00022884"/>
    </source>
</evidence>
<dbReference type="GO" id="GO:0003735">
    <property type="term" value="F:structural constituent of ribosome"/>
    <property type="evidence" value="ECO:0007669"/>
    <property type="project" value="UniProtKB-UniRule"/>
</dbReference>
<dbReference type="InterPro" id="IPR002358">
    <property type="entry name" value="Ribosomal_uL6_CS"/>
</dbReference>
<evidence type="ECO:0000313" key="12">
    <source>
        <dbReference type="Proteomes" id="UP000027665"/>
    </source>
</evidence>
<dbReference type="eggNOG" id="COG0097">
    <property type="taxonomic scope" value="Bacteria"/>
</dbReference>
<gene>
    <name evidence="7" type="primary">rplF</name>
    <name evidence="11" type="ORF">EH55_12450</name>
</gene>
<evidence type="ECO:0000256" key="7">
    <source>
        <dbReference type="HAMAP-Rule" id="MF_01365"/>
    </source>
</evidence>
<protein>
    <recommendedName>
        <fullName evidence="7">Large ribosomal subunit protein uL6</fullName>
    </recommendedName>
</protein>
<dbReference type="GO" id="GO:0022625">
    <property type="term" value="C:cytosolic large ribosomal subunit"/>
    <property type="evidence" value="ECO:0007669"/>
    <property type="project" value="UniProtKB-UniRule"/>
</dbReference>
<dbReference type="NCBIfam" id="TIGR03654">
    <property type="entry name" value="L6_bact"/>
    <property type="match status" value="1"/>
</dbReference>
<feature type="domain" description="Large ribosomal subunit protein uL6 alpha-beta" evidence="10">
    <location>
        <begin position="12"/>
        <end position="82"/>
    </location>
</feature>
<dbReference type="PIRSF" id="PIRSF002162">
    <property type="entry name" value="Ribosomal_L6"/>
    <property type="match status" value="1"/>
</dbReference>
<dbReference type="FunFam" id="3.90.930.12:FF:000002">
    <property type="entry name" value="50S ribosomal protein L6"/>
    <property type="match status" value="1"/>
</dbReference>
<dbReference type="AlphaFoldDB" id="A0A073IUH6"/>
<dbReference type="PRINTS" id="PR00059">
    <property type="entry name" value="RIBOSOMALL6"/>
</dbReference>
<feature type="domain" description="Large ribosomal subunit protein uL6 alpha-beta" evidence="10">
    <location>
        <begin position="90"/>
        <end position="164"/>
    </location>
</feature>
<dbReference type="InterPro" id="IPR019906">
    <property type="entry name" value="Ribosomal_uL6_bac-type"/>
</dbReference>
<dbReference type="InterPro" id="IPR000702">
    <property type="entry name" value="Ribosomal_uL6-like"/>
</dbReference>
<comment type="subunit">
    <text evidence="2 7">Part of the 50S ribosomal subunit.</text>
</comment>
<evidence type="ECO:0000256" key="5">
    <source>
        <dbReference type="ARBA" id="ARBA00022980"/>
    </source>
</evidence>
<dbReference type="PANTHER" id="PTHR11655:SF14">
    <property type="entry name" value="LARGE RIBOSOMAL SUBUNIT PROTEIN UL6M"/>
    <property type="match status" value="1"/>
</dbReference>
<dbReference type="GO" id="GO:0019843">
    <property type="term" value="F:rRNA binding"/>
    <property type="evidence" value="ECO:0007669"/>
    <property type="project" value="UniProtKB-UniRule"/>
</dbReference>
<keyword evidence="4 7" id="KW-0694">RNA-binding</keyword>
<proteinExistence type="inferred from homology"/>